<accession>A0A2J6PS50</accession>
<evidence type="ECO:0000313" key="3">
    <source>
        <dbReference type="Proteomes" id="UP000235672"/>
    </source>
</evidence>
<gene>
    <name evidence="2" type="ORF">NA56DRAFT_303427</name>
</gene>
<dbReference type="Proteomes" id="UP000235672">
    <property type="component" value="Unassembled WGS sequence"/>
</dbReference>
<feature type="region of interest" description="Disordered" evidence="1">
    <location>
        <begin position="81"/>
        <end position="102"/>
    </location>
</feature>
<proteinExistence type="predicted"/>
<reference evidence="2 3" key="1">
    <citation type="submission" date="2016-05" db="EMBL/GenBank/DDBJ databases">
        <title>A degradative enzymes factory behind the ericoid mycorrhizal symbiosis.</title>
        <authorList>
            <consortium name="DOE Joint Genome Institute"/>
            <person name="Martino E."/>
            <person name="Morin E."/>
            <person name="Grelet G."/>
            <person name="Kuo A."/>
            <person name="Kohler A."/>
            <person name="Daghino S."/>
            <person name="Barry K."/>
            <person name="Choi C."/>
            <person name="Cichocki N."/>
            <person name="Clum A."/>
            <person name="Copeland A."/>
            <person name="Hainaut M."/>
            <person name="Haridas S."/>
            <person name="Labutti K."/>
            <person name="Lindquist E."/>
            <person name="Lipzen A."/>
            <person name="Khouja H.-R."/>
            <person name="Murat C."/>
            <person name="Ohm R."/>
            <person name="Olson A."/>
            <person name="Spatafora J."/>
            <person name="Veneault-Fourrey C."/>
            <person name="Henrissat B."/>
            <person name="Grigoriev I."/>
            <person name="Martin F."/>
            <person name="Perotto S."/>
        </authorList>
    </citation>
    <scope>NUCLEOTIDE SEQUENCE [LARGE SCALE GENOMIC DNA]</scope>
    <source>
        <strain evidence="2 3">UAMH 7357</strain>
    </source>
</reference>
<dbReference type="EMBL" id="KZ613503">
    <property type="protein sequence ID" value="PMD16834.1"/>
    <property type="molecule type" value="Genomic_DNA"/>
</dbReference>
<sequence>MPPCIVPAVRPIEPLEKGQTTIQAALAGGPSYIRLPRPGPVLKESGRIIDTILGRRLIGGANEKFVQELFAGVRISQVITGESGEPGDKDILEGRFPEDENM</sequence>
<evidence type="ECO:0000256" key="1">
    <source>
        <dbReference type="SAM" id="MobiDB-lite"/>
    </source>
</evidence>
<protein>
    <submittedName>
        <fullName evidence="2">Uncharacterized protein</fullName>
    </submittedName>
</protein>
<organism evidence="2 3">
    <name type="scientific">Hyaloscypha hepaticicola</name>
    <dbReference type="NCBI Taxonomy" id="2082293"/>
    <lineage>
        <taxon>Eukaryota</taxon>
        <taxon>Fungi</taxon>
        <taxon>Dikarya</taxon>
        <taxon>Ascomycota</taxon>
        <taxon>Pezizomycotina</taxon>
        <taxon>Leotiomycetes</taxon>
        <taxon>Helotiales</taxon>
        <taxon>Hyaloscyphaceae</taxon>
        <taxon>Hyaloscypha</taxon>
    </lineage>
</organism>
<keyword evidence="3" id="KW-1185">Reference proteome</keyword>
<dbReference type="AlphaFoldDB" id="A0A2J6PS50"/>
<feature type="compositionally biased region" description="Basic and acidic residues" evidence="1">
    <location>
        <begin position="86"/>
        <end position="102"/>
    </location>
</feature>
<evidence type="ECO:0000313" key="2">
    <source>
        <dbReference type="EMBL" id="PMD16834.1"/>
    </source>
</evidence>
<name>A0A2J6PS50_9HELO</name>